<evidence type="ECO:0000313" key="2">
    <source>
        <dbReference type="EMBL" id="KAF9755604.1"/>
    </source>
</evidence>
<sequence length="103" mass="11656">MALWLKDLGDHYGTYTVPQINTIPTGAQGVSVIGTLIATNLCMVYPTWAIYQIVMAIFMFANICMMVWDIPHDLKFFAFYMFGMSARYSYSCTHSKLVAEGFC</sequence>
<reference evidence="2" key="1">
    <citation type="submission" date="2020-10" db="EMBL/GenBank/DDBJ databases">
        <title>High-Quality Genome Resource of Clonostachys rosea strain S41 by Oxford Nanopore Long-Read Sequencing.</title>
        <authorList>
            <person name="Wang H."/>
        </authorList>
    </citation>
    <scope>NUCLEOTIDE SEQUENCE</scope>
    <source>
        <strain evidence="2">S41</strain>
    </source>
</reference>
<feature type="transmembrane region" description="Helical" evidence="1">
    <location>
        <begin position="48"/>
        <end position="68"/>
    </location>
</feature>
<dbReference type="EMBL" id="JADCTT010000003">
    <property type="protein sequence ID" value="KAF9755604.1"/>
    <property type="molecule type" value="Genomic_DNA"/>
</dbReference>
<proteinExistence type="predicted"/>
<gene>
    <name evidence="2" type="ORF">IM811_011045</name>
</gene>
<dbReference type="AlphaFoldDB" id="A0A8H7NGQ0"/>
<keyword evidence="1" id="KW-1133">Transmembrane helix</keyword>
<protein>
    <submittedName>
        <fullName evidence="2">Uncharacterized protein</fullName>
    </submittedName>
</protein>
<keyword evidence="1" id="KW-0812">Transmembrane</keyword>
<organism evidence="2 3">
    <name type="scientific">Bionectria ochroleuca</name>
    <name type="common">Gliocladium roseum</name>
    <dbReference type="NCBI Taxonomy" id="29856"/>
    <lineage>
        <taxon>Eukaryota</taxon>
        <taxon>Fungi</taxon>
        <taxon>Dikarya</taxon>
        <taxon>Ascomycota</taxon>
        <taxon>Pezizomycotina</taxon>
        <taxon>Sordariomycetes</taxon>
        <taxon>Hypocreomycetidae</taxon>
        <taxon>Hypocreales</taxon>
        <taxon>Bionectriaceae</taxon>
        <taxon>Clonostachys</taxon>
    </lineage>
</organism>
<evidence type="ECO:0000313" key="3">
    <source>
        <dbReference type="Proteomes" id="UP000616885"/>
    </source>
</evidence>
<keyword evidence="1" id="KW-0472">Membrane</keyword>
<comment type="caution">
    <text evidence="2">The sequence shown here is derived from an EMBL/GenBank/DDBJ whole genome shotgun (WGS) entry which is preliminary data.</text>
</comment>
<dbReference type="Proteomes" id="UP000616885">
    <property type="component" value="Unassembled WGS sequence"/>
</dbReference>
<accession>A0A8H7NGQ0</accession>
<evidence type="ECO:0000256" key="1">
    <source>
        <dbReference type="SAM" id="Phobius"/>
    </source>
</evidence>
<name>A0A8H7NGQ0_BIOOC</name>